<dbReference type="InterPro" id="IPR033705">
    <property type="entry name" value="Anticodon_Ia_Val"/>
</dbReference>
<dbReference type="GO" id="GO:0004832">
    <property type="term" value="F:valine-tRNA ligase activity"/>
    <property type="evidence" value="ECO:0007669"/>
    <property type="project" value="UniProtKB-UniRule"/>
</dbReference>
<keyword evidence="5 12" id="KW-0547">Nucleotide-binding</keyword>
<evidence type="ECO:0000256" key="2">
    <source>
        <dbReference type="ARBA" id="ARBA00011245"/>
    </source>
</evidence>
<keyword evidence="7 12" id="KW-0648">Protein biosynthesis</keyword>
<dbReference type="FunFam" id="3.40.50.620:FF:000098">
    <property type="entry name" value="Valine--tRNA ligase"/>
    <property type="match status" value="1"/>
</dbReference>
<comment type="subunit">
    <text evidence="2 12">Monomer.</text>
</comment>
<dbReference type="NCBIfam" id="TIGR00422">
    <property type="entry name" value="valS"/>
    <property type="match status" value="1"/>
</dbReference>
<dbReference type="GO" id="GO:0005829">
    <property type="term" value="C:cytosol"/>
    <property type="evidence" value="ECO:0007669"/>
    <property type="project" value="TreeGrafter"/>
</dbReference>
<name>A0A2S7EUJ6_9XANT</name>
<comment type="domain">
    <text evidence="12">The C-terminal coiled-coil domain is crucial for aminoacylation activity.</text>
</comment>
<evidence type="ECO:0000259" key="15">
    <source>
        <dbReference type="Pfam" id="PF10458"/>
    </source>
</evidence>
<dbReference type="InterPro" id="IPR010978">
    <property type="entry name" value="tRNA-bd_arm"/>
</dbReference>
<dbReference type="SUPFAM" id="SSF47323">
    <property type="entry name" value="Anticodon-binding domain of a subclass of class I aminoacyl-tRNA synthetases"/>
    <property type="match status" value="1"/>
</dbReference>
<evidence type="ECO:0000256" key="11">
    <source>
        <dbReference type="ARBA" id="ARBA00060830"/>
    </source>
</evidence>
<dbReference type="Pfam" id="PF00133">
    <property type="entry name" value="tRNA-synt_1"/>
    <property type="match status" value="1"/>
</dbReference>
<organism evidence="16 17">
    <name type="scientific">Xanthomonas populi</name>
    <dbReference type="NCBI Taxonomy" id="53414"/>
    <lineage>
        <taxon>Bacteria</taxon>
        <taxon>Pseudomonadati</taxon>
        <taxon>Pseudomonadota</taxon>
        <taxon>Gammaproteobacteria</taxon>
        <taxon>Lysobacterales</taxon>
        <taxon>Lysobacteraceae</taxon>
        <taxon>Xanthomonas</taxon>
    </lineage>
</organism>
<dbReference type="InterPro" id="IPR009080">
    <property type="entry name" value="tRNAsynth_Ia_anticodon-bd"/>
</dbReference>
<dbReference type="OrthoDB" id="9810365at2"/>
<evidence type="ECO:0000256" key="10">
    <source>
        <dbReference type="ARBA" id="ARBA00047552"/>
    </source>
</evidence>
<comment type="caution">
    <text evidence="16">The sequence shown here is derived from an EMBL/GenBank/DDBJ whole genome shotgun (WGS) entry which is preliminary data.</text>
</comment>
<dbReference type="InterPro" id="IPR002303">
    <property type="entry name" value="Valyl-tRNA_ligase"/>
</dbReference>
<feature type="short sequence motif" description="'KMSKS' region" evidence="12">
    <location>
        <begin position="586"/>
        <end position="590"/>
    </location>
</feature>
<dbReference type="InterPro" id="IPR001412">
    <property type="entry name" value="aa-tRNA-synth_I_CS"/>
</dbReference>
<keyword evidence="3 12" id="KW-0963">Cytoplasm</keyword>
<dbReference type="SUPFAM" id="SSF50677">
    <property type="entry name" value="ValRS/IleRS/LeuRS editing domain"/>
    <property type="match status" value="1"/>
</dbReference>
<keyword evidence="6 12" id="KW-0067">ATP-binding</keyword>
<evidence type="ECO:0000259" key="14">
    <source>
        <dbReference type="Pfam" id="PF08264"/>
    </source>
</evidence>
<feature type="binding site" evidence="12">
    <location>
        <position position="589"/>
    </location>
    <ligand>
        <name>ATP</name>
        <dbReference type="ChEBI" id="CHEBI:30616"/>
    </ligand>
</feature>
<dbReference type="Gene3D" id="1.10.287.380">
    <property type="entry name" value="Valyl-tRNA synthetase, C-terminal domain"/>
    <property type="match status" value="1"/>
</dbReference>
<dbReference type="PRINTS" id="PR00986">
    <property type="entry name" value="TRNASYNTHVAL"/>
</dbReference>
<dbReference type="FunFam" id="3.40.50.620:FF:000032">
    <property type="entry name" value="Valine--tRNA ligase"/>
    <property type="match status" value="1"/>
</dbReference>
<dbReference type="PANTHER" id="PTHR11946">
    <property type="entry name" value="VALYL-TRNA SYNTHETASES"/>
    <property type="match status" value="1"/>
</dbReference>
<evidence type="ECO:0000256" key="8">
    <source>
        <dbReference type="ARBA" id="ARBA00023054"/>
    </source>
</evidence>
<evidence type="ECO:0000256" key="6">
    <source>
        <dbReference type="ARBA" id="ARBA00022840"/>
    </source>
</evidence>
<evidence type="ECO:0000256" key="3">
    <source>
        <dbReference type="ARBA" id="ARBA00022490"/>
    </source>
</evidence>
<dbReference type="SUPFAM" id="SSF52374">
    <property type="entry name" value="Nucleotidylyl transferase"/>
    <property type="match status" value="1"/>
</dbReference>
<keyword evidence="8 12" id="KW-0175">Coiled coil</keyword>
<keyword evidence="4 12" id="KW-0436">Ligase</keyword>
<dbReference type="Pfam" id="PF10458">
    <property type="entry name" value="Val_tRNA-synt_C"/>
    <property type="match status" value="1"/>
</dbReference>
<dbReference type="AlphaFoldDB" id="A0A2S7EUJ6"/>
<reference evidence="17" key="1">
    <citation type="submission" date="2016-08" db="EMBL/GenBank/DDBJ databases">
        <authorList>
            <person name="Merda D."/>
            <person name="Briand M."/>
            <person name="Taghouti G."/>
            <person name="Carrere S."/>
            <person name="Gouzy J."/>
            <person name="Portier P."/>
            <person name="Jacques M.-A."/>
            <person name="Fischer-Le Saux M."/>
        </authorList>
    </citation>
    <scope>NUCLEOTIDE SEQUENCE [LARGE SCALE GENOMIC DNA]</scope>
    <source>
        <strain evidence="17">CFBP1817</strain>
    </source>
</reference>
<comment type="domain">
    <text evidence="12">ValRS has two distinct active sites: one for aminoacylation and one for editing. The misactivated threonine is translocated from the active site to the editing site.</text>
</comment>
<dbReference type="InterPro" id="IPR037118">
    <property type="entry name" value="Val-tRNA_synth_C_sf"/>
</dbReference>
<protein>
    <recommendedName>
        <fullName evidence="12">Valine--tRNA ligase</fullName>
        <ecNumber evidence="12">6.1.1.9</ecNumber>
    </recommendedName>
    <alternativeName>
        <fullName evidence="12">Valyl-tRNA synthetase</fullName>
        <shortName evidence="12">ValRS</shortName>
    </alternativeName>
</protein>
<feature type="coiled-coil region" evidence="12">
    <location>
        <begin position="931"/>
        <end position="993"/>
    </location>
</feature>
<dbReference type="RefSeq" id="WP_128416478.1">
    <property type="nucleotide sequence ID" value="NZ_MDEJ01000026.1"/>
</dbReference>
<dbReference type="EMBL" id="MDEJ01000026">
    <property type="protein sequence ID" value="PPU96736.1"/>
    <property type="molecule type" value="Genomic_DNA"/>
</dbReference>
<dbReference type="GO" id="GO:0005524">
    <property type="term" value="F:ATP binding"/>
    <property type="evidence" value="ECO:0007669"/>
    <property type="project" value="UniProtKB-UniRule"/>
</dbReference>
<dbReference type="Gene3D" id="3.40.50.620">
    <property type="entry name" value="HUPs"/>
    <property type="match status" value="2"/>
</dbReference>
<feature type="domain" description="Aminoacyl-tRNA synthetase class Ia" evidence="13">
    <location>
        <begin position="17"/>
        <end position="663"/>
    </location>
</feature>
<dbReference type="SUPFAM" id="SSF46589">
    <property type="entry name" value="tRNA-binding arm"/>
    <property type="match status" value="1"/>
</dbReference>
<comment type="catalytic activity">
    <reaction evidence="10 12">
        <text>tRNA(Val) + L-valine + ATP = L-valyl-tRNA(Val) + AMP + diphosphate</text>
        <dbReference type="Rhea" id="RHEA:10704"/>
        <dbReference type="Rhea" id="RHEA-COMP:9672"/>
        <dbReference type="Rhea" id="RHEA-COMP:9708"/>
        <dbReference type="ChEBI" id="CHEBI:30616"/>
        <dbReference type="ChEBI" id="CHEBI:33019"/>
        <dbReference type="ChEBI" id="CHEBI:57762"/>
        <dbReference type="ChEBI" id="CHEBI:78442"/>
        <dbReference type="ChEBI" id="CHEBI:78537"/>
        <dbReference type="ChEBI" id="CHEBI:456215"/>
        <dbReference type="EC" id="6.1.1.9"/>
    </reaction>
</comment>
<evidence type="ECO:0000256" key="7">
    <source>
        <dbReference type="ARBA" id="ARBA00022917"/>
    </source>
</evidence>
<comment type="similarity">
    <text evidence="11 12">Belongs to the class-I aminoacyl-tRNA synthetase family. ValS type 1 subfamily.</text>
</comment>
<sequence length="999" mass="112952">MTQLSSSYDPSSFESRLYAQWEAAGYFVPSGKGEPYTVLLPPPNVTGTLHMGHAFQQTLMDALVRYHRMRGFDTLWQVGTDHAGIATEMVVSRNLALEGNGETRDSLGREGFIAKVWEWKAESGDTIERQMRRLGTSSDWSRSTFTMDPQPSAAVNEAFVRWYEQGLIYRGQRLVNWDPVLKTAISDLEVENVEEDGFLWSIRYPLADGVTYEHVEHDADGNETLRETRDYLVVATTRPETMLGDTAVMVHPDDARYATLHNARIVLPLTGRQVPVITDDYVDRAFGTGVVKVTPAHDFNDYQVGERHNLPLVNLFTDEAKIVDPRTQYPDDEHPFVDPGIDWRELNQIQRKRTGQHFAYSIPSMYVGLDRYDARKLVLAHLEDEGRLVETKPHKLQVPRGDRTGQVIEPYLTDQWFVKMDALAKRGLELVESGQIQFVPPNWINTYRHWMENIQDWCISRQLWWGHRIPAWFDDAGRCYVGHDQAQVRARHGLGTEIALHQDSDVLETWFSSQLWPFSTLGWPDANAMAERGFARYLPSSVLVTGFDIIFFWVARMIMATDSFTCQLPFRDVYITGLIRDAQGQKMSKSKGNVLDPLDIIDGISIEALVAKRTTGLMKPKDAPKIEKATRKEFPDGIIAHGADALRFTIAALATHGRDIKFDLGRAEGYKNFCNKLWNATRFVLINTEGARFKGVPQPRNEAEQWILARLDKVTAETHAHYANYRFDLLAQSLYEFAWNAFCDWFVELAKPALNGAVQNSTHAAAGSTPEATEHAEDAASTRHTLLYVLEAVLRLLHPLTPFVTEELWQQVAPRLGITAATISLQPFPEAGDIDTHDYASAETDVEWLKSMVSALRRVRSELNVPPSKQVRLLLQAGTADDRTRVARFASQLSFLLKLETIDWLDAGQDAPPSAAAIVGELTLLVPLEGLVDMDAERTRLEKEIKRVEGEIGKCNGKLGNTTFVQNAPAVVVEQERTRLNDWTTQLTGLREQRAKIYE</sequence>
<evidence type="ECO:0000313" key="17">
    <source>
        <dbReference type="Proteomes" id="UP000239939"/>
    </source>
</evidence>
<dbReference type="Pfam" id="PF08264">
    <property type="entry name" value="Anticodon_1"/>
    <property type="match status" value="1"/>
</dbReference>
<comment type="subcellular location">
    <subcellularLocation>
        <location evidence="1 12">Cytoplasm</location>
    </subcellularLocation>
</comment>
<evidence type="ECO:0000256" key="12">
    <source>
        <dbReference type="HAMAP-Rule" id="MF_02004"/>
    </source>
</evidence>
<evidence type="ECO:0000256" key="5">
    <source>
        <dbReference type="ARBA" id="ARBA00022741"/>
    </source>
</evidence>
<feature type="domain" description="Valyl-tRNA synthetase tRNA-binding arm" evidence="15">
    <location>
        <begin position="933"/>
        <end position="997"/>
    </location>
</feature>
<dbReference type="GO" id="GO:0006438">
    <property type="term" value="P:valyl-tRNA aminoacylation"/>
    <property type="evidence" value="ECO:0007669"/>
    <property type="project" value="UniProtKB-UniRule"/>
</dbReference>
<dbReference type="Gene3D" id="3.90.740.10">
    <property type="entry name" value="Valyl/Leucyl/Isoleucyl-tRNA synthetase, editing domain"/>
    <property type="match status" value="2"/>
</dbReference>
<proteinExistence type="inferred from homology"/>
<dbReference type="GO" id="GO:0002161">
    <property type="term" value="F:aminoacyl-tRNA deacylase activity"/>
    <property type="evidence" value="ECO:0007669"/>
    <property type="project" value="InterPro"/>
</dbReference>
<feature type="domain" description="Methionyl/Valyl/Leucyl/Isoleucyl-tRNA synthetase anticodon-binding" evidence="14">
    <location>
        <begin position="704"/>
        <end position="873"/>
    </location>
</feature>
<evidence type="ECO:0000256" key="9">
    <source>
        <dbReference type="ARBA" id="ARBA00023146"/>
    </source>
</evidence>
<accession>A0A2S7EUJ6</accession>
<dbReference type="Proteomes" id="UP000239939">
    <property type="component" value="Unassembled WGS sequence"/>
</dbReference>
<dbReference type="FunFam" id="1.10.287.380:FF:000001">
    <property type="entry name" value="Valine--tRNA ligase"/>
    <property type="match status" value="1"/>
</dbReference>
<dbReference type="InterPro" id="IPR014729">
    <property type="entry name" value="Rossmann-like_a/b/a_fold"/>
</dbReference>
<dbReference type="PROSITE" id="PS00178">
    <property type="entry name" value="AA_TRNA_LIGASE_I"/>
    <property type="match status" value="1"/>
</dbReference>
<dbReference type="NCBIfam" id="NF004349">
    <property type="entry name" value="PRK05729.1"/>
    <property type="match status" value="1"/>
</dbReference>
<keyword evidence="9 12" id="KW-0030">Aminoacyl-tRNA synthetase</keyword>
<dbReference type="Gene3D" id="1.10.730.10">
    <property type="entry name" value="Isoleucyl-tRNA Synthetase, Domain 1"/>
    <property type="match status" value="1"/>
</dbReference>
<keyword evidence="17" id="KW-1185">Reference proteome</keyword>
<gene>
    <name evidence="12" type="primary">valS</name>
    <name evidence="16" type="ORF">XpopCFBP1817_06335</name>
</gene>
<evidence type="ECO:0000256" key="4">
    <source>
        <dbReference type="ARBA" id="ARBA00022598"/>
    </source>
</evidence>
<evidence type="ECO:0000256" key="1">
    <source>
        <dbReference type="ARBA" id="ARBA00004496"/>
    </source>
</evidence>
<dbReference type="InterPro" id="IPR009008">
    <property type="entry name" value="Val/Leu/Ile-tRNA-synth_edit"/>
</dbReference>
<comment type="function">
    <text evidence="12">Catalyzes the attachment of valine to tRNA(Val). As ValRS can inadvertently accommodate and process structurally similar amino acids such as threonine, to avoid such errors, it has a 'posttransfer' editing activity that hydrolyzes mischarged Thr-tRNA(Val) in a tRNA-dependent manner.</text>
</comment>
<dbReference type="PANTHER" id="PTHR11946:SF93">
    <property type="entry name" value="VALINE--TRNA LIGASE, CHLOROPLASTIC_MITOCHONDRIAL 2"/>
    <property type="match status" value="1"/>
</dbReference>
<dbReference type="InterPro" id="IPR013155">
    <property type="entry name" value="M/V/L/I-tRNA-synth_anticd-bd"/>
</dbReference>
<dbReference type="InterPro" id="IPR002300">
    <property type="entry name" value="aa-tRNA-synth_Ia"/>
</dbReference>
<evidence type="ECO:0000259" key="13">
    <source>
        <dbReference type="Pfam" id="PF00133"/>
    </source>
</evidence>
<evidence type="ECO:0000313" key="16">
    <source>
        <dbReference type="EMBL" id="PPU96736.1"/>
    </source>
</evidence>
<dbReference type="EC" id="6.1.1.9" evidence="12"/>
<feature type="short sequence motif" description="'HIGH' region" evidence="12">
    <location>
        <begin position="43"/>
        <end position="53"/>
    </location>
</feature>
<dbReference type="HAMAP" id="MF_02004">
    <property type="entry name" value="Val_tRNA_synth_type1"/>
    <property type="match status" value="1"/>
</dbReference>
<dbReference type="InterPro" id="IPR019499">
    <property type="entry name" value="Val-tRNA_synth_tRNA-bd"/>
</dbReference>
<dbReference type="CDD" id="cd07962">
    <property type="entry name" value="Anticodon_Ia_Val"/>
    <property type="match status" value="1"/>
</dbReference>